<evidence type="ECO:0000313" key="5">
    <source>
        <dbReference type="Proteomes" id="UP000182589"/>
    </source>
</evidence>
<reference evidence="5" key="2">
    <citation type="submission" date="2016-10" db="EMBL/GenBank/DDBJ databases">
        <authorList>
            <person name="Varghese N."/>
        </authorList>
    </citation>
    <scope>NUCLEOTIDE SEQUENCE [LARGE SCALE GENOMIC DNA]</scope>
    <source>
        <strain evidence="5">DSM 12489</strain>
    </source>
</reference>
<keyword evidence="5" id="KW-1185">Reference proteome</keyword>
<dbReference type="CDD" id="cd00118">
    <property type="entry name" value="LysM"/>
    <property type="match status" value="2"/>
</dbReference>
<dbReference type="Gene3D" id="3.10.350.10">
    <property type="entry name" value="LysM domain"/>
    <property type="match status" value="2"/>
</dbReference>
<dbReference type="GO" id="GO:0070492">
    <property type="term" value="F:oligosaccharide binding"/>
    <property type="evidence" value="ECO:0007669"/>
    <property type="project" value="TreeGrafter"/>
</dbReference>
<dbReference type="AlphaFoldDB" id="A0A1H2QDF1"/>
<dbReference type="GO" id="GO:0005975">
    <property type="term" value="P:carbohydrate metabolic process"/>
    <property type="evidence" value="ECO:0007669"/>
    <property type="project" value="InterPro"/>
</dbReference>
<dbReference type="RefSeq" id="WP_074691264.1">
    <property type="nucleotide sequence ID" value="NZ_BSRA01000002.1"/>
</dbReference>
<dbReference type="PROSITE" id="PS51782">
    <property type="entry name" value="LYSM"/>
    <property type="match status" value="2"/>
</dbReference>
<reference evidence="4" key="1">
    <citation type="submission" date="2016-10" db="EMBL/GenBank/DDBJ databases">
        <authorList>
            <person name="de Groot N.N."/>
        </authorList>
    </citation>
    <scope>NUCLEOTIDE SEQUENCE [LARGE SCALE GENOMIC DNA]</scope>
    <source>
        <strain evidence="4">DSM 12489</strain>
    </source>
</reference>
<gene>
    <name evidence="3" type="ORF">Heshes_03800</name>
    <name evidence="4" type="ORF">SAMN04489725_101202</name>
</gene>
<evidence type="ECO:0000313" key="4">
    <source>
        <dbReference type="EMBL" id="SDW04950.1"/>
    </source>
</evidence>
<dbReference type="Pfam" id="PF00704">
    <property type="entry name" value="Glyco_hydro_18"/>
    <property type="match status" value="1"/>
</dbReference>
<dbReference type="SUPFAM" id="SSF54106">
    <property type="entry name" value="LysM domain"/>
    <property type="match status" value="2"/>
</dbReference>
<dbReference type="PROSITE" id="PS51910">
    <property type="entry name" value="GH18_2"/>
    <property type="match status" value="1"/>
</dbReference>
<dbReference type="InterPro" id="IPR017853">
    <property type="entry name" value="GH"/>
</dbReference>
<dbReference type="Proteomes" id="UP000182589">
    <property type="component" value="Unassembled WGS sequence"/>
</dbReference>
<dbReference type="GO" id="GO:0012505">
    <property type="term" value="C:endomembrane system"/>
    <property type="evidence" value="ECO:0007669"/>
    <property type="project" value="TreeGrafter"/>
</dbReference>
<feature type="domain" description="LysM" evidence="1">
    <location>
        <begin position="55"/>
        <end position="99"/>
    </location>
</feature>
<dbReference type="PANTHER" id="PTHR46066">
    <property type="entry name" value="CHITINASE DOMAIN-CONTAINING PROTEIN 1 FAMILY MEMBER"/>
    <property type="match status" value="1"/>
</dbReference>
<dbReference type="STRING" id="89784.SAMN04489725_101202"/>
<dbReference type="SUPFAM" id="SSF51445">
    <property type="entry name" value="(Trans)glycosidases"/>
    <property type="match status" value="1"/>
</dbReference>
<dbReference type="InterPro" id="IPR036779">
    <property type="entry name" value="LysM_dom_sf"/>
</dbReference>
<accession>A0A1H2QDF1</accession>
<dbReference type="PANTHER" id="PTHR46066:SF2">
    <property type="entry name" value="CHITINASE DOMAIN-CONTAINING PROTEIN 1"/>
    <property type="match status" value="1"/>
</dbReference>
<feature type="domain" description="GH18" evidence="2">
    <location>
        <begin position="109"/>
        <end position="301"/>
    </location>
</feature>
<evidence type="ECO:0000259" key="1">
    <source>
        <dbReference type="PROSITE" id="PS51782"/>
    </source>
</evidence>
<name>A0A1H2QDF1_9BACL</name>
<evidence type="ECO:0000313" key="3">
    <source>
        <dbReference type="EMBL" id="GLV12696.1"/>
    </source>
</evidence>
<reference evidence="3" key="3">
    <citation type="submission" date="2023-02" db="EMBL/GenBank/DDBJ databases">
        <title>Proposal of a novel subspecies: Alicyclobacillus hesperidum subspecies aegle.</title>
        <authorList>
            <person name="Goto K."/>
            <person name="Fujii T."/>
            <person name="Yasui K."/>
            <person name="Mochida K."/>
            <person name="Kato-Tanaka Y."/>
            <person name="Morohoshi S."/>
            <person name="An S.Y."/>
            <person name="Kasai H."/>
            <person name="Yokota A."/>
        </authorList>
    </citation>
    <scope>NUCLEOTIDE SEQUENCE</scope>
    <source>
        <strain evidence="3">DSM 12766</strain>
    </source>
</reference>
<proteinExistence type="predicted"/>
<protein>
    <submittedName>
        <fullName evidence="4">Spore germination protein</fullName>
    </submittedName>
</protein>
<dbReference type="SMART" id="SM00257">
    <property type="entry name" value="LysM"/>
    <property type="match status" value="2"/>
</dbReference>
<dbReference type="EMBL" id="BSRA01000002">
    <property type="protein sequence ID" value="GLV12696.1"/>
    <property type="molecule type" value="Genomic_DNA"/>
</dbReference>
<dbReference type="EMBL" id="FNOJ01000001">
    <property type="protein sequence ID" value="SDW04950.1"/>
    <property type="molecule type" value="Genomic_DNA"/>
</dbReference>
<evidence type="ECO:0000259" key="2">
    <source>
        <dbReference type="PROSITE" id="PS51910"/>
    </source>
</evidence>
<dbReference type="InterPro" id="IPR018392">
    <property type="entry name" value="LysM"/>
</dbReference>
<dbReference type="InterPro" id="IPR001223">
    <property type="entry name" value="Glyco_hydro18_cat"/>
</dbReference>
<dbReference type="Proteomes" id="UP001157137">
    <property type="component" value="Unassembled WGS sequence"/>
</dbReference>
<sequence>MRIHRVRSGETLRQIAATYGVSVRDILRYNELPSRTEIVPGLALLIPKGDPLAVQAYTIQSGDTPESIAQRFGISPAVFASWTGYVSGSALSVGSQIYLPVRRTTRKTIEVNGYIVPTGEQSDEEILGDVSDLTYVCTFSYQVRADGHFEAPKDDIVLASAKRYNIRPLVTITNFDGNNFNTQLAHSILANRSLRQTVIDQALSICTSKGYAGVNVDFEHMGPSDRPLYNEFIRELVQSLRSRNLSISIAMGPKTADNPNQPWMGAFDYRTLGQEVDFVMLMTYEWGWVGGPPMVSKMLHV</sequence>
<feature type="domain" description="LysM" evidence="1">
    <location>
        <begin position="2"/>
        <end position="46"/>
    </location>
</feature>
<dbReference type="Pfam" id="PF01476">
    <property type="entry name" value="LysM"/>
    <property type="match status" value="2"/>
</dbReference>
<dbReference type="Gene3D" id="3.20.20.80">
    <property type="entry name" value="Glycosidases"/>
    <property type="match status" value="1"/>
</dbReference>
<organism evidence="4 5">
    <name type="scientific">Alicyclobacillus hesperidum</name>
    <dbReference type="NCBI Taxonomy" id="89784"/>
    <lineage>
        <taxon>Bacteria</taxon>
        <taxon>Bacillati</taxon>
        <taxon>Bacillota</taxon>
        <taxon>Bacilli</taxon>
        <taxon>Bacillales</taxon>
        <taxon>Alicyclobacillaceae</taxon>
        <taxon>Alicyclobacillus</taxon>
    </lineage>
</organism>